<dbReference type="Ensembl" id="ENSCAFT00000060707.2">
    <property type="protein sequence ID" value="ENSCAFP00000044770.1"/>
    <property type="gene ID" value="ENSCAFG00000008477.5"/>
</dbReference>
<feature type="region of interest" description="Disordered" evidence="2">
    <location>
        <begin position="37"/>
        <end position="308"/>
    </location>
</feature>
<protein>
    <submittedName>
        <fullName evidence="5">B cell linker</fullName>
    </submittedName>
</protein>
<dbReference type="SUPFAM" id="SSF55550">
    <property type="entry name" value="SH2 domain"/>
    <property type="match status" value="1"/>
</dbReference>
<dbReference type="Proteomes" id="UP000002254">
    <property type="component" value="Chromosome 28"/>
</dbReference>
<dbReference type="InterPro" id="IPR036860">
    <property type="entry name" value="SH2_dom_sf"/>
</dbReference>
<evidence type="ECO:0000256" key="2">
    <source>
        <dbReference type="SAM" id="MobiDB-lite"/>
    </source>
</evidence>
<feature type="compositionally biased region" description="Polar residues" evidence="2">
    <location>
        <begin position="258"/>
        <end position="271"/>
    </location>
</feature>
<evidence type="ECO:0000313" key="7">
    <source>
        <dbReference type="Proteomes" id="UP000694542"/>
    </source>
</evidence>
<feature type="compositionally biased region" description="Polar residues" evidence="2">
    <location>
        <begin position="151"/>
        <end position="163"/>
    </location>
</feature>
<dbReference type="GO" id="GO:0005737">
    <property type="term" value="C:cytoplasm"/>
    <property type="evidence" value="ECO:0007669"/>
    <property type="project" value="UniProtKB-ARBA"/>
</dbReference>
<keyword evidence="1" id="KW-0727">SH2 domain</keyword>
<dbReference type="AlphaFoldDB" id="A0A8C0Z6I8"/>
<name>A0A8C0Z6I8_CANLF</name>
<sequence length="403" mass="44586">MDKLNKITVPASQKLRQLQKMVHDIKNNEGGIMNKIKKLKVKAPPSVPQRDYASENPVDEEEQWSDDFDSDYEHPDEHSDSEMYVLPAEETGDDSYEPPPAEQETRTVHPALPFARGEYVDNRSSQRQSPPISMTLPSKPDWPPPKAKARLTSTLPALTSLQKPQVPPKPRELEDEVDYVVPVEDGDENYIHPTEGSSLPAEKAPMVNRSTKPSNSSKPASPPGTASGRNSGAWDAKSSSPAAPSPLPRAGKKPVTPLKTTPVASTQNASSICEEKPIPAERHRTSSHRQENMQSSMFPPTQKQIHHKPIPLPRFPEGGSPTVDGLFSSNPHLSEQEADIHCKPWYAGACDRKSAEEALYRSNKYFGSVAEIIKNHQYSPLVLIDSQNNTKDSTRLKYAVKVS</sequence>
<dbReference type="PANTHER" id="PTHR14098:SF3">
    <property type="entry name" value="B-CELL LINKER PROTEIN"/>
    <property type="match status" value="1"/>
</dbReference>
<feature type="compositionally biased region" description="Acidic residues" evidence="2">
    <location>
        <begin position="173"/>
        <end position="188"/>
    </location>
</feature>
<evidence type="ECO:0000313" key="5">
    <source>
        <dbReference type="Ensembl" id="ENSCAFP00040040280.1"/>
    </source>
</evidence>
<reference evidence="5" key="4">
    <citation type="submission" date="2025-05" db="UniProtKB">
        <authorList>
            <consortium name="Ensembl"/>
        </authorList>
    </citation>
    <scope>IDENTIFICATION</scope>
</reference>
<feature type="compositionally biased region" description="Acidic residues" evidence="2">
    <location>
        <begin position="57"/>
        <end position="70"/>
    </location>
</feature>
<evidence type="ECO:0000313" key="4">
    <source>
        <dbReference type="Ensembl" id="ENSCAFP00030039870.1"/>
    </source>
</evidence>
<reference evidence="4" key="3">
    <citation type="submission" date="2019-03" db="EMBL/GenBank/DDBJ databases">
        <authorList>
            <person name="Warren W.C."/>
            <person name="Johnson G.S."/>
        </authorList>
    </citation>
    <scope>NUCLEOTIDE SEQUENCE [LARGE SCALE GENOMIC DNA]</scope>
    <source>
        <strain evidence="4">Basenji</strain>
    </source>
</reference>
<dbReference type="Proteomes" id="UP000694542">
    <property type="component" value="Chromosome 28"/>
</dbReference>
<feature type="compositionally biased region" description="Basic and acidic residues" evidence="2">
    <location>
        <begin position="71"/>
        <end position="81"/>
    </location>
</feature>
<gene>
    <name evidence="5" type="primary">BLNK</name>
</gene>
<dbReference type="Ensembl" id="ENSCAFT00030045646.1">
    <property type="protein sequence ID" value="ENSCAFP00030039870.1"/>
    <property type="gene ID" value="ENSCAFG00030024558.1"/>
</dbReference>
<dbReference type="Proteomes" id="UP000694429">
    <property type="component" value="Chromosome 28"/>
</dbReference>
<accession>A0A8P0SXV6</accession>
<accession>A0A8C0Z6I8</accession>
<evidence type="ECO:0000313" key="3">
    <source>
        <dbReference type="Ensembl" id="ENSCAFP00000044770.1"/>
    </source>
</evidence>
<organism evidence="5 7">
    <name type="scientific">Canis lupus familiaris</name>
    <name type="common">Dog</name>
    <name type="synonym">Canis familiaris</name>
    <dbReference type="NCBI Taxonomy" id="9615"/>
    <lineage>
        <taxon>Eukaryota</taxon>
        <taxon>Metazoa</taxon>
        <taxon>Chordata</taxon>
        <taxon>Craniata</taxon>
        <taxon>Vertebrata</taxon>
        <taxon>Euteleostomi</taxon>
        <taxon>Mammalia</taxon>
        <taxon>Eutheria</taxon>
        <taxon>Laurasiatheria</taxon>
        <taxon>Carnivora</taxon>
        <taxon>Caniformia</taxon>
        <taxon>Canidae</taxon>
        <taxon>Canis</taxon>
    </lineage>
</organism>
<dbReference type="Ensembl" id="ENSCAFT00040046153.1">
    <property type="protein sequence ID" value="ENSCAFP00040040280.1"/>
    <property type="gene ID" value="ENSCAFG00040024616.1"/>
</dbReference>
<dbReference type="InterPro" id="IPR051751">
    <property type="entry name" value="Immunoreceptor_sig_adapters"/>
</dbReference>
<evidence type="ECO:0000256" key="1">
    <source>
        <dbReference type="ARBA" id="ARBA00022999"/>
    </source>
</evidence>
<feature type="compositionally biased region" description="Polar residues" evidence="2">
    <location>
        <begin position="292"/>
        <end position="303"/>
    </location>
</feature>
<feature type="compositionally biased region" description="Basic and acidic residues" evidence="2">
    <location>
        <begin position="273"/>
        <end position="291"/>
    </location>
</feature>
<proteinExistence type="predicted"/>
<reference evidence="5" key="2">
    <citation type="submission" date="2018-10" db="EMBL/GenBank/DDBJ databases">
        <title>De novo assembly of a Great Dane genome.</title>
        <authorList>
            <person name="Kidd J.M."/>
            <person name="Pendleton A.L."/>
            <person name="Shen F."/>
            <person name="Emery S."/>
        </authorList>
    </citation>
    <scope>NUCLEOTIDE SEQUENCE [LARGE SCALE GENOMIC DNA]</scope>
    <source>
        <strain evidence="5">Great Dane</strain>
    </source>
</reference>
<dbReference type="OrthoDB" id="10044490at2759"/>
<feature type="compositionally biased region" description="Low complexity" evidence="2">
    <location>
        <begin position="210"/>
        <end position="219"/>
    </location>
</feature>
<reference evidence="3 6" key="1">
    <citation type="journal article" date="2005" name="Nature">
        <title>Genome sequence, comparative analysis and haplotype structure of the domestic dog.</title>
        <authorList>
            <consortium name="Broad Sequencing Platform"/>
            <person name="Lindblad-Toh K."/>
            <person name="Wade C.M."/>
            <person name="Mikkelsen T.S."/>
            <person name="Karlsson E.K."/>
            <person name="Jaffe D.B."/>
            <person name="Kamal M."/>
            <person name="Clamp M."/>
            <person name="Chang J.L."/>
            <person name="Kulbokas E.J. III"/>
            <person name="Zody M.C."/>
            <person name="Mauceli E."/>
            <person name="Xie X."/>
            <person name="Breen M."/>
            <person name="Wayne R.K."/>
            <person name="Ostrander E.A."/>
            <person name="Ponting C.P."/>
            <person name="Galibert F."/>
            <person name="Smith D.R."/>
            <person name="DeJong P.J."/>
            <person name="Kirkness E."/>
            <person name="Alvarez P."/>
            <person name="Biagi T."/>
            <person name="Brockman W."/>
            <person name="Butler J."/>
            <person name="Chin C.W."/>
            <person name="Cook A."/>
            <person name="Cuff J."/>
            <person name="Daly M.J."/>
            <person name="DeCaprio D."/>
            <person name="Gnerre S."/>
            <person name="Grabherr M."/>
            <person name="Kellis M."/>
            <person name="Kleber M."/>
            <person name="Bardeleben C."/>
            <person name="Goodstadt L."/>
            <person name="Heger A."/>
            <person name="Hitte C."/>
            <person name="Kim L."/>
            <person name="Koepfli K.P."/>
            <person name="Parker H.G."/>
            <person name="Pollinger J.P."/>
            <person name="Searle S.M."/>
            <person name="Sutter N.B."/>
            <person name="Thomas R."/>
            <person name="Webber C."/>
            <person name="Baldwin J."/>
            <person name="Abebe A."/>
            <person name="Abouelleil A."/>
            <person name="Aftuck L."/>
            <person name="Ait-Zahra M."/>
            <person name="Aldredge T."/>
            <person name="Allen N."/>
            <person name="An P."/>
            <person name="Anderson S."/>
            <person name="Antoine C."/>
            <person name="Arachchi H."/>
            <person name="Aslam A."/>
            <person name="Ayotte L."/>
            <person name="Bachantsang P."/>
            <person name="Barry A."/>
            <person name="Bayul T."/>
            <person name="Benamara M."/>
            <person name="Berlin A."/>
            <person name="Bessette D."/>
            <person name="Blitshteyn B."/>
            <person name="Bloom T."/>
            <person name="Blye J."/>
            <person name="Boguslavskiy L."/>
            <person name="Bonnet C."/>
            <person name="Boukhgalter B."/>
            <person name="Brown A."/>
            <person name="Cahill P."/>
            <person name="Calixte N."/>
            <person name="Camarata J."/>
            <person name="Cheshatsang Y."/>
            <person name="Chu J."/>
            <person name="Citroen M."/>
            <person name="Collymore A."/>
            <person name="Cooke P."/>
            <person name="Dawoe T."/>
            <person name="Daza R."/>
            <person name="Decktor K."/>
            <person name="DeGray S."/>
            <person name="Dhargay N."/>
            <person name="Dooley K."/>
            <person name="Dooley K."/>
            <person name="Dorje P."/>
            <person name="Dorjee K."/>
            <person name="Dorris L."/>
            <person name="Duffey N."/>
            <person name="Dupes A."/>
            <person name="Egbiremolen O."/>
            <person name="Elong R."/>
            <person name="Falk J."/>
            <person name="Farina A."/>
            <person name="Faro S."/>
            <person name="Ferguson D."/>
            <person name="Ferreira P."/>
            <person name="Fisher S."/>
            <person name="FitzGerald M."/>
            <person name="Foley K."/>
            <person name="Foley C."/>
            <person name="Franke A."/>
            <person name="Friedrich D."/>
            <person name="Gage D."/>
            <person name="Garber M."/>
            <person name="Gearin G."/>
            <person name="Giannoukos G."/>
            <person name="Goode T."/>
            <person name="Goyette A."/>
            <person name="Graham J."/>
            <person name="Grandbois E."/>
            <person name="Gyaltsen K."/>
            <person name="Hafez N."/>
            <person name="Hagopian D."/>
            <person name="Hagos B."/>
            <person name="Hall J."/>
            <person name="Healy C."/>
            <person name="Hegarty R."/>
            <person name="Honan T."/>
            <person name="Horn A."/>
            <person name="Houde N."/>
            <person name="Hughes L."/>
            <person name="Hunnicutt L."/>
            <person name="Husby M."/>
            <person name="Jester B."/>
            <person name="Jones C."/>
            <person name="Kamat A."/>
            <person name="Kanga B."/>
            <person name="Kells C."/>
            <person name="Khazanovich D."/>
            <person name="Kieu A.C."/>
            <person name="Kisner P."/>
            <person name="Kumar M."/>
            <person name="Lance K."/>
            <person name="Landers T."/>
            <person name="Lara M."/>
            <person name="Lee W."/>
            <person name="Leger J.P."/>
            <person name="Lennon N."/>
            <person name="Leuper L."/>
            <person name="LeVine S."/>
            <person name="Liu J."/>
            <person name="Liu X."/>
            <person name="Lokyitsang Y."/>
            <person name="Lokyitsang T."/>
            <person name="Lui A."/>
            <person name="Macdonald J."/>
            <person name="Major J."/>
            <person name="Marabella R."/>
            <person name="Maru K."/>
            <person name="Matthews C."/>
            <person name="McDonough S."/>
            <person name="Mehta T."/>
            <person name="Meldrim J."/>
            <person name="Melnikov A."/>
            <person name="Meneus L."/>
            <person name="Mihalev A."/>
            <person name="Mihova T."/>
            <person name="Miller K."/>
            <person name="Mittelman R."/>
            <person name="Mlenga V."/>
            <person name="Mulrain L."/>
            <person name="Munson G."/>
            <person name="Navidi A."/>
            <person name="Naylor J."/>
            <person name="Nguyen T."/>
            <person name="Nguyen N."/>
            <person name="Nguyen C."/>
            <person name="Nguyen T."/>
            <person name="Nicol R."/>
            <person name="Norbu N."/>
            <person name="Norbu C."/>
            <person name="Novod N."/>
            <person name="Nyima T."/>
            <person name="Olandt P."/>
            <person name="O'Neill B."/>
            <person name="O'Neill K."/>
            <person name="Osman S."/>
            <person name="Oyono L."/>
            <person name="Patti C."/>
            <person name="Perrin D."/>
            <person name="Phunkhang P."/>
            <person name="Pierre F."/>
            <person name="Priest M."/>
            <person name="Rachupka A."/>
            <person name="Raghuraman S."/>
            <person name="Rameau R."/>
            <person name="Ray V."/>
            <person name="Raymond C."/>
            <person name="Rege F."/>
            <person name="Rise C."/>
            <person name="Rogers J."/>
            <person name="Rogov P."/>
            <person name="Sahalie J."/>
            <person name="Settipalli S."/>
            <person name="Sharpe T."/>
            <person name="Shea T."/>
            <person name="Sheehan M."/>
            <person name="Sherpa N."/>
            <person name="Shi J."/>
            <person name="Shih D."/>
            <person name="Sloan J."/>
            <person name="Smith C."/>
            <person name="Sparrow T."/>
            <person name="Stalker J."/>
            <person name="Stange-Thomann N."/>
            <person name="Stavropoulos S."/>
            <person name="Stone C."/>
            <person name="Stone S."/>
            <person name="Sykes S."/>
            <person name="Tchuinga P."/>
            <person name="Tenzing P."/>
            <person name="Tesfaye S."/>
            <person name="Thoulutsang D."/>
            <person name="Thoulutsang Y."/>
            <person name="Topham K."/>
            <person name="Topping I."/>
            <person name="Tsamla T."/>
            <person name="Vassiliev H."/>
            <person name="Venkataraman V."/>
            <person name="Vo A."/>
            <person name="Wangchuk T."/>
            <person name="Wangdi T."/>
            <person name="Weiand M."/>
            <person name="Wilkinson J."/>
            <person name="Wilson A."/>
            <person name="Yadav S."/>
            <person name="Yang S."/>
            <person name="Yang X."/>
            <person name="Young G."/>
            <person name="Yu Q."/>
            <person name="Zainoun J."/>
            <person name="Zembek L."/>
            <person name="Zimmer A."/>
            <person name="Lander E.S."/>
        </authorList>
    </citation>
    <scope>NUCLEOTIDE SEQUENCE [LARGE SCALE GENOMIC DNA]</scope>
    <source>
        <strain evidence="3">Boxer</strain>
    </source>
</reference>
<feature type="compositionally biased region" description="Polar residues" evidence="2">
    <location>
        <begin position="122"/>
        <end position="136"/>
    </location>
</feature>
<evidence type="ECO:0000313" key="6">
    <source>
        <dbReference type="Proteomes" id="UP000002254"/>
    </source>
</evidence>
<dbReference type="PANTHER" id="PTHR14098">
    <property type="entry name" value="SH2 DOMAIN CONTAINING PROTEIN"/>
    <property type="match status" value="1"/>
</dbReference>